<dbReference type="SMART" id="SM00257">
    <property type="entry name" value="LysM"/>
    <property type="match status" value="1"/>
</dbReference>
<dbReference type="InterPro" id="IPR036779">
    <property type="entry name" value="LysM_dom_sf"/>
</dbReference>
<evidence type="ECO:0000313" key="4">
    <source>
        <dbReference type="Proteomes" id="UP000028549"/>
    </source>
</evidence>
<dbReference type="EMBL" id="JNVC02000005">
    <property type="protein sequence ID" value="KEZ51878.1"/>
    <property type="molecule type" value="Genomic_DNA"/>
</dbReference>
<dbReference type="PROSITE" id="PS51782">
    <property type="entry name" value="LYSM"/>
    <property type="match status" value="1"/>
</dbReference>
<dbReference type="InterPro" id="IPR048862">
    <property type="entry name" value="SPOCS_spoVID_N"/>
</dbReference>
<accession>A0A084GX16</accession>
<dbReference type="NCBIfam" id="TIGR02907">
    <property type="entry name" value="spore_VI_D"/>
    <property type="match status" value="1"/>
</dbReference>
<gene>
    <name evidence="3" type="ORF">GS18_0212285</name>
</gene>
<proteinExistence type="predicted"/>
<dbReference type="AlphaFoldDB" id="A0A084GX16"/>
<protein>
    <recommendedName>
        <fullName evidence="2">LysM domain-containing protein</fullName>
    </recommendedName>
</protein>
<evidence type="ECO:0000313" key="3">
    <source>
        <dbReference type="EMBL" id="KEZ51878.1"/>
    </source>
</evidence>
<dbReference type="CDD" id="cd00118">
    <property type="entry name" value="LysM"/>
    <property type="match status" value="1"/>
</dbReference>
<dbReference type="Pfam" id="PF01476">
    <property type="entry name" value="LysM"/>
    <property type="match status" value="1"/>
</dbReference>
<dbReference type="SUPFAM" id="SSF54106">
    <property type="entry name" value="LysM domain"/>
    <property type="match status" value="1"/>
</dbReference>
<name>A0A084GX16_METID</name>
<dbReference type="InterPro" id="IPR014256">
    <property type="entry name" value="Spore_VI_D"/>
</dbReference>
<feature type="region of interest" description="Disordered" evidence="1">
    <location>
        <begin position="219"/>
        <end position="263"/>
    </location>
</feature>
<reference evidence="3 4" key="1">
    <citation type="journal article" date="2005" name="Int. J. Syst. Evol. Microbiol.">
        <title>Bacillus cibi sp. nov., isolated from jeotgal, a traditional Korean fermented seafood.</title>
        <authorList>
            <person name="Yoon J.H."/>
            <person name="Lee C.H."/>
            <person name="Oh T.K."/>
        </authorList>
    </citation>
    <scope>NUCLEOTIDE SEQUENCE [LARGE SCALE GENOMIC DNA]</scope>
    <source>
        <strain evidence="3 4">DSM 16189</strain>
    </source>
</reference>
<evidence type="ECO:0000259" key="2">
    <source>
        <dbReference type="PROSITE" id="PS51782"/>
    </source>
</evidence>
<comment type="caution">
    <text evidence="3">The sequence shown here is derived from an EMBL/GenBank/DDBJ whole genome shotgun (WGS) entry which is preliminary data.</text>
</comment>
<dbReference type="RefSeq" id="WP_029566801.1">
    <property type="nucleotide sequence ID" value="NZ_CP176757.1"/>
</dbReference>
<dbReference type="Proteomes" id="UP000028549">
    <property type="component" value="Unassembled WGS sequence"/>
</dbReference>
<dbReference type="Pfam" id="PF20918">
    <property type="entry name" value="SPOCS_spoVID-N"/>
    <property type="match status" value="1"/>
</dbReference>
<feature type="domain" description="LysM" evidence="2">
    <location>
        <begin position="284"/>
        <end position="328"/>
    </location>
</feature>
<dbReference type="OrthoDB" id="2966368at2"/>
<organism evidence="3 4">
    <name type="scientific">Metabacillus indicus</name>
    <name type="common">Bacillus indicus</name>
    <dbReference type="NCBI Taxonomy" id="246786"/>
    <lineage>
        <taxon>Bacteria</taxon>
        <taxon>Bacillati</taxon>
        <taxon>Bacillota</taxon>
        <taxon>Bacilli</taxon>
        <taxon>Bacillales</taxon>
        <taxon>Bacillaceae</taxon>
        <taxon>Metabacillus</taxon>
    </lineage>
</organism>
<dbReference type="STRING" id="246786.GS18_0212285"/>
<sequence>MSQDQQSSLRFSVEESVWFQKGQEVGELLSISLDPDITIQEFDQYISIRGALKLTGEYKIDEDYSEEEFEYANLRFISSVETREDGISQLVHGFPVDITIPRNRIGNLEEVYVTIESFDYDLSESRNLRLVADLEISGIASGDAAVEAEEEQEQEQEYVFEQEQEPELQPLFRSPQALYEEETQVEEYDAFAHAGSQNHDDLYEPFHVEVKKEAAEEEAAAPDISYFASRPQYEEPYKAPQKQSPKARKEEQARKQEEPKQTENSLYLTKLFERDEEEEFTKLKICLVQQGDTIDSICDRYGITVQQLHRVNQLNSSADVHEGQTLYIPVYANTH</sequence>
<feature type="compositionally biased region" description="Basic and acidic residues" evidence="1">
    <location>
        <begin position="247"/>
        <end position="261"/>
    </location>
</feature>
<dbReference type="Gene3D" id="3.10.350.10">
    <property type="entry name" value="LysM domain"/>
    <property type="match status" value="1"/>
</dbReference>
<evidence type="ECO:0000256" key="1">
    <source>
        <dbReference type="SAM" id="MobiDB-lite"/>
    </source>
</evidence>
<keyword evidence="4" id="KW-1185">Reference proteome</keyword>
<dbReference type="InterPro" id="IPR018392">
    <property type="entry name" value="LysM"/>
</dbReference>